<dbReference type="InterPro" id="IPR004792">
    <property type="entry name" value="BaiN-like"/>
</dbReference>
<keyword evidence="7" id="KW-1185">Reference proteome</keyword>
<keyword evidence="3" id="KW-0274">FAD</keyword>
<sequence>MIHHELLIVGGGAAGLMAAVTAKDFGIDVAILEATDRIGKKILATGNGRCNISNISITEPFINYHSNNDNFYYETLKSFSVKDTLDFFLALGLPIVELQNSKLYPQSLQASSVVDIFRLALEDRNIPVYTECKVKDIHRGKVFKLSTNNESLKLFTCDKLLLTCGGKTAPKTGSDGTGYYLSEKLGHSIIPQLPGIVQLKLDYPHLKSLSGVKFDGYASLLIDGNEERKYFGEILFTDYGISGPPILQLSGFASQALAKGKKTEIVVDMLPKYTVESLEDFIECHFAVLSYRPIIDALIGVINKKLIPTVLKESKIENLHMPCYELNWKEKKSLIDTLKEWKFTCIGTNDFNQAQVTIGGIDTTEVNPSTLESKLIPGLYFAGELLDVHGDCGGFNLQWAWSSGHRAAECIAKA</sequence>
<dbReference type="AlphaFoldDB" id="A0A8I0AFS4"/>
<comment type="caution">
    <text evidence="6">The sequence shown here is derived from an EMBL/GenBank/DDBJ whole genome shotgun (WGS) entry which is preliminary data.</text>
</comment>
<dbReference type="PANTHER" id="PTHR42887">
    <property type="entry name" value="OS12G0638800 PROTEIN"/>
    <property type="match status" value="1"/>
</dbReference>
<dbReference type="PANTHER" id="PTHR42887:SF2">
    <property type="entry name" value="OS12G0638800 PROTEIN"/>
    <property type="match status" value="1"/>
</dbReference>
<name>A0A8I0AFS4_9CLOT</name>
<dbReference type="EMBL" id="JACOOQ010000026">
    <property type="protein sequence ID" value="MBC5641178.1"/>
    <property type="molecule type" value="Genomic_DNA"/>
</dbReference>
<evidence type="ECO:0000256" key="2">
    <source>
        <dbReference type="ARBA" id="ARBA00022630"/>
    </source>
</evidence>
<protein>
    <submittedName>
        <fullName evidence="6">NAD(P)/FAD-dependent oxidoreductase</fullName>
    </submittedName>
</protein>
<dbReference type="Gene3D" id="2.40.30.10">
    <property type="entry name" value="Translation factors"/>
    <property type="match status" value="1"/>
</dbReference>
<dbReference type="Gene3D" id="1.10.8.260">
    <property type="entry name" value="HI0933 insert domain-like"/>
    <property type="match status" value="1"/>
</dbReference>
<dbReference type="Gene3D" id="3.50.50.60">
    <property type="entry name" value="FAD/NAD(P)-binding domain"/>
    <property type="match status" value="1"/>
</dbReference>
<dbReference type="InterPro" id="IPR036188">
    <property type="entry name" value="FAD/NAD-bd_sf"/>
</dbReference>
<comment type="cofactor">
    <cofactor evidence="1">
        <name>FAD</name>
        <dbReference type="ChEBI" id="CHEBI:57692"/>
    </cofactor>
</comment>
<dbReference type="SUPFAM" id="SSF51905">
    <property type="entry name" value="FAD/NAD(P)-binding domain"/>
    <property type="match status" value="1"/>
</dbReference>
<gene>
    <name evidence="6" type="ORF">H8R92_12355</name>
</gene>
<dbReference type="PRINTS" id="PR00411">
    <property type="entry name" value="PNDRDTASEI"/>
</dbReference>
<dbReference type="Pfam" id="PF03486">
    <property type="entry name" value="HI0933_like"/>
    <property type="match status" value="1"/>
</dbReference>
<proteinExistence type="predicted"/>
<evidence type="ECO:0000313" key="6">
    <source>
        <dbReference type="EMBL" id="MBC5641178.1"/>
    </source>
</evidence>
<feature type="domain" description="RsdA/BaiN/AoA(So)-like Rossmann fold-like" evidence="4">
    <location>
        <begin position="5"/>
        <end position="409"/>
    </location>
</feature>
<dbReference type="SUPFAM" id="SSF160996">
    <property type="entry name" value="HI0933 insert domain-like"/>
    <property type="match status" value="1"/>
</dbReference>
<evidence type="ECO:0000259" key="5">
    <source>
        <dbReference type="Pfam" id="PF22780"/>
    </source>
</evidence>
<dbReference type="RefSeq" id="WP_186835621.1">
    <property type="nucleotide sequence ID" value="NZ_JACOOQ010000026.1"/>
</dbReference>
<organism evidence="6 7">
    <name type="scientific">Clostridium lentum</name>
    <dbReference type="NCBI Taxonomy" id="2763037"/>
    <lineage>
        <taxon>Bacteria</taxon>
        <taxon>Bacillati</taxon>
        <taxon>Bacillota</taxon>
        <taxon>Clostridia</taxon>
        <taxon>Eubacteriales</taxon>
        <taxon>Clostridiaceae</taxon>
        <taxon>Clostridium</taxon>
    </lineage>
</organism>
<dbReference type="NCBIfam" id="TIGR00275">
    <property type="entry name" value="aminoacetone oxidase family FAD-binding enzyme"/>
    <property type="match status" value="1"/>
</dbReference>
<accession>A0A8I0AFS4</accession>
<keyword evidence="2" id="KW-0285">Flavoprotein</keyword>
<dbReference type="Proteomes" id="UP000662088">
    <property type="component" value="Unassembled WGS sequence"/>
</dbReference>
<dbReference type="InterPro" id="IPR057661">
    <property type="entry name" value="RsdA/BaiN/AoA(So)_Rossmann"/>
</dbReference>
<reference evidence="6" key="1">
    <citation type="submission" date="2020-08" db="EMBL/GenBank/DDBJ databases">
        <title>Genome public.</title>
        <authorList>
            <person name="Liu C."/>
            <person name="Sun Q."/>
        </authorList>
    </citation>
    <scope>NUCLEOTIDE SEQUENCE</scope>
    <source>
        <strain evidence="6">NSJ-42</strain>
    </source>
</reference>
<evidence type="ECO:0000313" key="7">
    <source>
        <dbReference type="Proteomes" id="UP000662088"/>
    </source>
</evidence>
<dbReference type="InterPro" id="IPR023166">
    <property type="entry name" value="BaiN-like_dom_sf"/>
</dbReference>
<evidence type="ECO:0000259" key="4">
    <source>
        <dbReference type="Pfam" id="PF03486"/>
    </source>
</evidence>
<evidence type="ECO:0000256" key="3">
    <source>
        <dbReference type="ARBA" id="ARBA00022827"/>
    </source>
</evidence>
<feature type="domain" description="RsdA/BaiN/AoA(So)-like insert" evidence="5">
    <location>
        <begin position="194"/>
        <end position="356"/>
    </location>
</feature>
<evidence type="ECO:0000256" key="1">
    <source>
        <dbReference type="ARBA" id="ARBA00001974"/>
    </source>
</evidence>
<dbReference type="Pfam" id="PF22780">
    <property type="entry name" value="HI0933_like_1st"/>
    <property type="match status" value="1"/>
</dbReference>
<dbReference type="InterPro" id="IPR055178">
    <property type="entry name" value="RsdA/BaiN/AoA(So)-like_dom"/>
</dbReference>